<dbReference type="SUPFAM" id="SSF49842">
    <property type="entry name" value="TNF-like"/>
    <property type="match status" value="1"/>
</dbReference>
<dbReference type="PROSITE" id="PS50049">
    <property type="entry name" value="THD_2"/>
    <property type="match status" value="1"/>
</dbReference>
<gene>
    <name evidence="8" type="primary">tnfsf10l4</name>
</gene>
<feature type="transmembrane region" description="Helical" evidence="5">
    <location>
        <begin position="31"/>
        <end position="52"/>
    </location>
</feature>
<dbReference type="PANTHER" id="PTHR11471">
    <property type="entry name" value="TUMOR NECROSIS FACTOR FAMILY MEMBER"/>
    <property type="match status" value="1"/>
</dbReference>
<evidence type="ECO:0000313" key="7">
    <source>
        <dbReference type="Proteomes" id="UP000221080"/>
    </source>
</evidence>
<keyword evidence="7" id="KW-1185">Reference proteome</keyword>
<dbReference type="GO" id="GO:0005125">
    <property type="term" value="F:cytokine activity"/>
    <property type="evidence" value="ECO:0007669"/>
    <property type="project" value="UniProtKB-KW"/>
</dbReference>
<dbReference type="CTD" id="503595"/>
<dbReference type="GO" id="GO:0005615">
    <property type="term" value="C:extracellular space"/>
    <property type="evidence" value="ECO:0007669"/>
    <property type="project" value="UniProtKB-KW"/>
</dbReference>
<dbReference type="GeneID" id="108259907"/>
<evidence type="ECO:0000256" key="4">
    <source>
        <dbReference type="ARBA" id="ARBA00023136"/>
    </source>
</evidence>
<dbReference type="AlphaFoldDB" id="A0A2D0Q921"/>
<evidence type="ECO:0000256" key="2">
    <source>
        <dbReference type="ARBA" id="ARBA00008670"/>
    </source>
</evidence>
<sequence>MTLNIQGNTCYNACYNRIRRTASADAKPRTVSFLLLAAFLGVETLITAALLYRFTQELHTTTESLDHDVFPTECLHQHGRDPAAMHTAGLANCDLMMQELQNSVNTRLLLDIRNSLWQSLGEHNITQAFKPAIHVGAKQELKQYHHPQRTGDSQDSRLTLELSRLNWEVLSGQTTQEGLMILSPDGEIVVPQDGIYFVYSQVNFMTSHLGPDLQLVQYLFKRAASHPELMMLGKAGVSRRLDPESSVGLYSSQQGALFQLERGDRLSLFVSNMEAVLLQPEATYFGAFIID</sequence>
<keyword evidence="5" id="KW-0812">Transmembrane</keyword>
<evidence type="ECO:0000256" key="3">
    <source>
        <dbReference type="ARBA" id="ARBA00022514"/>
    </source>
</evidence>
<dbReference type="KEGG" id="ipu:108259907"/>
<evidence type="ECO:0000256" key="1">
    <source>
        <dbReference type="ARBA" id="ARBA00004370"/>
    </source>
</evidence>
<dbReference type="Proteomes" id="UP000221080">
    <property type="component" value="Chromosome 28"/>
</dbReference>
<dbReference type="SMART" id="SM00207">
    <property type="entry name" value="TNF"/>
    <property type="match status" value="1"/>
</dbReference>
<feature type="domain" description="THD" evidence="6">
    <location>
        <begin position="131"/>
        <end position="290"/>
    </location>
</feature>
<dbReference type="GO" id="GO:0016020">
    <property type="term" value="C:membrane"/>
    <property type="evidence" value="ECO:0007669"/>
    <property type="project" value="UniProtKB-SubCell"/>
</dbReference>
<dbReference type="InterPro" id="IPR006052">
    <property type="entry name" value="TNF_dom"/>
</dbReference>
<protein>
    <submittedName>
        <fullName evidence="8">Tumor necrosis factor (Ligand) superfamily, member 10 like 4</fullName>
    </submittedName>
</protein>
<dbReference type="STRING" id="7998.ENSIPUP00000027014"/>
<proteinExistence type="inferred from homology"/>
<dbReference type="InterPro" id="IPR008983">
    <property type="entry name" value="Tumour_necrosis_fac-like_dom"/>
</dbReference>
<reference evidence="7" key="1">
    <citation type="journal article" date="2016" name="Nat. Commun.">
        <title>The channel catfish genome sequence provides insights into the evolution of scale formation in teleosts.</title>
        <authorList>
            <person name="Liu Z."/>
            <person name="Liu S."/>
            <person name="Yao J."/>
            <person name="Bao L."/>
            <person name="Zhang J."/>
            <person name="Li Y."/>
            <person name="Jiang C."/>
            <person name="Sun L."/>
            <person name="Wang R."/>
            <person name="Zhang Y."/>
            <person name="Zhou T."/>
            <person name="Zeng Q."/>
            <person name="Fu Q."/>
            <person name="Gao S."/>
            <person name="Li N."/>
            <person name="Koren S."/>
            <person name="Jiang Y."/>
            <person name="Zimin A."/>
            <person name="Xu P."/>
            <person name="Phillippy A.M."/>
            <person name="Geng X."/>
            <person name="Song L."/>
            <person name="Sun F."/>
            <person name="Li C."/>
            <person name="Wang X."/>
            <person name="Chen A."/>
            <person name="Jin Y."/>
            <person name="Yuan Z."/>
            <person name="Yang Y."/>
            <person name="Tan S."/>
            <person name="Peatman E."/>
            <person name="Lu J."/>
            <person name="Qin Z."/>
            <person name="Dunham R."/>
            <person name="Li Z."/>
            <person name="Sonstegard T."/>
            <person name="Feng J."/>
            <person name="Danzmann R.G."/>
            <person name="Schroeder S."/>
            <person name="Scheffler B."/>
            <person name="Duke M.V."/>
            <person name="Ballard L."/>
            <person name="Kucuktas H."/>
            <person name="Kaltenboeck L."/>
            <person name="Liu H."/>
            <person name="Armbruster J."/>
            <person name="Xie Y."/>
            <person name="Kirby M.L."/>
            <person name="Tian Y."/>
            <person name="Flanagan M.E."/>
            <person name="Mu W."/>
            <person name="Waldbieser G.C."/>
        </authorList>
    </citation>
    <scope>NUCLEOTIDE SEQUENCE [LARGE SCALE GENOMIC DNA]</scope>
    <source>
        <strain evidence="7">SDA103</strain>
    </source>
</reference>
<dbReference type="CDD" id="cd00184">
    <property type="entry name" value="TNF"/>
    <property type="match status" value="1"/>
</dbReference>
<dbReference type="Pfam" id="PF00229">
    <property type="entry name" value="TNF"/>
    <property type="match status" value="1"/>
</dbReference>
<evidence type="ECO:0000259" key="6">
    <source>
        <dbReference type="PROSITE" id="PS50049"/>
    </source>
</evidence>
<reference evidence="8" key="2">
    <citation type="submission" date="2025-08" db="UniProtKB">
        <authorList>
            <consortium name="RefSeq"/>
        </authorList>
    </citation>
    <scope>IDENTIFICATION</scope>
    <source>
        <tissue evidence="8">Blood</tissue>
    </source>
</reference>
<dbReference type="PANTHER" id="PTHR11471:SF55">
    <property type="entry name" value="DEATH LIGAND 3"/>
    <property type="match status" value="1"/>
</dbReference>
<dbReference type="OMA" id="HQGALFH"/>
<keyword evidence="5" id="KW-1133">Transmembrane helix</keyword>
<name>A0A2D0Q921_ICTPU</name>
<dbReference type="Gene3D" id="2.60.120.40">
    <property type="match status" value="1"/>
</dbReference>
<comment type="subcellular location">
    <subcellularLocation>
        <location evidence="1">Membrane</location>
    </subcellularLocation>
</comment>
<keyword evidence="4 5" id="KW-0472">Membrane</keyword>
<evidence type="ECO:0000313" key="8">
    <source>
        <dbReference type="RefSeq" id="XP_017315193.1"/>
    </source>
</evidence>
<evidence type="ECO:0000256" key="5">
    <source>
        <dbReference type="SAM" id="Phobius"/>
    </source>
</evidence>
<dbReference type="GO" id="GO:0006955">
    <property type="term" value="P:immune response"/>
    <property type="evidence" value="ECO:0007669"/>
    <property type="project" value="InterPro"/>
</dbReference>
<dbReference type="GO" id="GO:0005164">
    <property type="term" value="F:tumor necrosis factor receptor binding"/>
    <property type="evidence" value="ECO:0007669"/>
    <property type="project" value="InterPro"/>
</dbReference>
<dbReference type="OrthoDB" id="9936525at2759"/>
<accession>A0A2D0Q921</accession>
<dbReference type="RefSeq" id="XP_017315193.1">
    <property type="nucleotide sequence ID" value="XM_017459704.3"/>
</dbReference>
<keyword evidence="3" id="KW-0202">Cytokine</keyword>
<comment type="similarity">
    <text evidence="2">Belongs to the tumor necrosis factor family.</text>
</comment>
<organism evidence="7 8">
    <name type="scientific">Ictalurus punctatus</name>
    <name type="common">Channel catfish</name>
    <name type="synonym">Silurus punctatus</name>
    <dbReference type="NCBI Taxonomy" id="7998"/>
    <lineage>
        <taxon>Eukaryota</taxon>
        <taxon>Metazoa</taxon>
        <taxon>Chordata</taxon>
        <taxon>Craniata</taxon>
        <taxon>Vertebrata</taxon>
        <taxon>Euteleostomi</taxon>
        <taxon>Actinopterygii</taxon>
        <taxon>Neopterygii</taxon>
        <taxon>Teleostei</taxon>
        <taxon>Ostariophysi</taxon>
        <taxon>Siluriformes</taxon>
        <taxon>Ictaluridae</taxon>
        <taxon>Ictalurus</taxon>
    </lineage>
</organism>